<evidence type="ECO:0000256" key="5">
    <source>
        <dbReference type="SAM" id="MobiDB-lite"/>
    </source>
</evidence>
<evidence type="ECO:0000313" key="8">
    <source>
        <dbReference type="Proteomes" id="UP000011713"/>
    </source>
</evidence>
<accession>M4BST8</accession>
<dbReference type="EMBL" id="JH597790">
    <property type="status" value="NOT_ANNOTATED_CDS"/>
    <property type="molecule type" value="Genomic_DNA"/>
</dbReference>
<dbReference type="SUPFAM" id="SSF56059">
    <property type="entry name" value="Glutathione synthetase ATP-binding domain-like"/>
    <property type="match status" value="2"/>
</dbReference>
<protein>
    <recommendedName>
        <fullName evidence="6">ATP-grasp domain-containing protein</fullName>
    </recommendedName>
</protein>
<dbReference type="InParanoid" id="M4BST8"/>
<dbReference type="EnsemblProtists" id="HpaT809523">
    <property type="protein sequence ID" value="HpaP809523"/>
    <property type="gene ID" value="HpaG809523"/>
</dbReference>
<evidence type="ECO:0000313" key="7">
    <source>
        <dbReference type="EnsemblProtists" id="HpaP809523"/>
    </source>
</evidence>
<feature type="compositionally biased region" description="Polar residues" evidence="5">
    <location>
        <begin position="12"/>
        <end position="24"/>
    </location>
</feature>
<organism evidence="7 8">
    <name type="scientific">Hyaloperonospora arabidopsidis (strain Emoy2)</name>
    <name type="common">Downy mildew agent</name>
    <name type="synonym">Peronospora arabidopsidis</name>
    <dbReference type="NCBI Taxonomy" id="559515"/>
    <lineage>
        <taxon>Eukaryota</taxon>
        <taxon>Sar</taxon>
        <taxon>Stramenopiles</taxon>
        <taxon>Oomycota</taxon>
        <taxon>Peronosporomycetes</taxon>
        <taxon>Peronosporales</taxon>
        <taxon>Peronosporaceae</taxon>
        <taxon>Hyaloperonospora</taxon>
    </lineage>
</organism>
<dbReference type="eggNOG" id="ENOG502QUGS">
    <property type="taxonomic scope" value="Eukaryota"/>
</dbReference>
<evidence type="ECO:0000256" key="3">
    <source>
        <dbReference type="ARBA" id="ARBA00022840"/>
    </source>
</evidence>
<name>M4BST8_HYAAE</name>
<reference evidence="7" key="2">
    <citation type="submission" date="2015-06" db="UniProtKB">
        <authorList>
            <consortium name="EnsemblProtists"/>
        </authorList>
    </citation>
    <scope>IDENTIFICATION</scope>
    <source>
        <strain evidence="7">Emoy2</strain>
    </source>
</reference>
<feature type="compositionally biased region" description="Low complexity" evidence="5">
    <location>
        <begin position="25"/>
        <end position="40"/>
    </location>
</feature>
<dbReference type="InterPro" id="IPR011761">
    <property type="entry name" value="ATP-grasp"/>
</dbReference>
<dbReference type="AlphaFoldDB" id="M4BST8"/>
<keyword evidence="8" id="KW-1185">Reference proteome</keyword>
<dbReference type="PANTHER" id="PTHR43585">
    <property type="entry name" value="FUMIPYRROLE BIOSYNTHESIS PROTEIN C"/>
    <property type="match status" value="1"/>
</dbReference>
<dbReference type="STRING" id="559515.M4BST8"/>
<proteinExistence type="predicted"/>
<keyword evidence="1" id="KW-0436">Ligase</keyword>
<dbReference type="GO" id="GO:0005524">
    <property type="term" value="F:ATP binding"/>
    <property type="evidence" value="ECO:0007669"/>
    <property type="project" value="UniProtKB-UniRule"/>
</dbReference>
<feature type="region of interest" description="Disordered" evidence="5">
    <location>
        <begin position="1"/>
        <end position="78"/>
    </location>
</feature>
<dbReference type="GO" id="GO:0016874">
    <property type="term" value="F:ligase activity"/>
    <property type="evidence" value="ECO:0007669"/>
    <property type="project" value="UniProtKB-KW"/>
</dbReference>
<sequence>MGNVAAKEVPAASTSTQVRDTTTKATSPVKETTTATATPKAKAKATETETETETATSTATATATSTSTPPPSESPPQFRVLSADQRAVTFDERAHLRVGAQERADRVTLGLDAMSDFRPLQRAATFDPRLHEQKTPLTASDVLHRRFFNVRERRVSVGADRNLFRITEDDTERQEAVVVVDPYSTGMTLAEKALARGYVCLCVYSDTLDVTQERIAKVPKHLTARYGAIIYHDGDVEKRDEHQALADTAAALRRVKHVDIIAVFPGAETGVVLADKLSEHLQLTTNGTKGSAARRNKYLMGEKVRAAGLRAVAQVQATKWSQVEAFVNEELTPRLEADERAFQVIVKPVESAGSDDVMLCCSMDEVRTAFGNIQGKINGLGLENQATLVQEYLDGIEYVVDTVSRHGVTKVVALWEYDKRAVNDAPFVYYGVLLRAAPDGSVLAKVVDYVLKVVDALEIVHGPAHAEVKVVKGGEPCLVEIGSRCHGGSGSYLPIVTPCLGYNHVDAALDSYLDAKAFEDLPDRPKKLKSHGCEAMLVSYETGKLVGYPGKEELDNLPSAVSTVWYTHIGQQLEPTIDMFTTPGSVIMVHEDEEQLNRDYARIRELEHEGLYELEIDAKPEKPRGTVVMVDPFSTGALLAHELMARGYDCICVYSDRLAKIEGARLVPEGLTLEFGVECLNEGNLCKTLRIRPVRRSSSTTVACKGNFEQTVDAIRKAAKQVANRQMKREDDLTADASVCAVFAGAEGGVKLSDAIADALGLKGNRMEHSNARCNKYLMGETLRAAGIRAVKQVKANTWAEAEAFITEDLKPEPFEVVVKPLESYCTEDVVLCRSMEEVKRAFDLILGKTNRLGLVNVAVLLQEYLEGDEYVIDTVSRDGEHKVTAVWKYDKRHVNDAAFVYFGLTLVAAEGIVNEMIDYQFQILGA</sequence>
<dbReference type="VEuPathDB" id="FungiDB:HpaG809523"/>
<dbReference type="HOGENOM" id="CLU_310261_0_0_1"/>
<dbReference type="GO" id="GO:0046872">
    <property type="term" value="F:metal ion binding"/>
    <property type="evidence" value="ECO:0007669"/>
    <property type="project" value="InterPro"/>
</dbReference>
<dbReference type="PANTHER" id="PTHR43585:SF2">
    <property type="entry name" value="ATP-GRASP ENZYME FSQD"/>
    <property type="match status" value="1"/>
</dbReference>
<evidence type="ECO:0000259" key="6">
    <source>
        <dbReference type="PROSITE" id="PS50975"/>
    </source>
</evidence>
<dbReference type="InterPro" id="IPR052032">
    <property type="entry name" value="ATP-dep_AA_Ligase"/>
</dbReference>
<evidence type="ECO:0000256" key="2">
    <source>
        <dbReference type="ARBA" id="ARBA00022741"/>
    </source>
</evidence>
<feature type="compositionally biased region" description="Low complexity" evidence="5">
    <location>
        <begin position="53"/>
        <end position="67"/>
    </location>
</feature>
<dbReference type="PROSITE" id="PS50975">
    <property type="entry name" value="ATP_GRASP"/>
    <property type="match status" value="1"/>
</dbReference>
<dbReference type="Pfam" id="PF13535">
    <property type="entry name" value="ATP-grasp_4"/>
    <property type="match status" value="1"/>
</dbReference>
<keyword evidence="3 4" id="KW-0067">ATP-binding</keyword>
<dbReference type="Gene3D" id="3.30.470.20">
    <property type="entry name" value="ATP-grasp fold, B domain"/>
    <property type="match status" value="2"/>
</dbReference>
<keyword evidence="2 4" id="KW-0547">Nucleotide-binding</keyword>
<dbReference type="OMA" id="ARCHGGE"/>
<dbReference type="NCBIfam" id="NF005543">
    <property type="entry name" value="PRK07206.1"/>
    <property type="match status" value="1"/>
</dbReference>
<dbReference type="Proteomes" id="UP000011713">
    <property type="component" value="Unassembled WGS sequence"/>
</dbReference>
<reference evidence="8" key="1">
    <citation type="journal article" date="2010" name="Science">
        <title>Signatures of adaptation to obligate biotrophy in the Hyaloperonospora arabidopsidis genome.</title>
        <authorList>
            <person name="Baxter L."/>
            <person name="Tripathy S."/>
            <person name="Ishaque N."/>
            <person name="Boot N."/>
            <person name="Cabral A."/>
            <person name="Kemen E."/>
            <person name="Thines M."/>
            <person name="Ah-Fong A."/>
            <person name="Anderson R."/>
            <person name="Badejoko W."/>
            <person name="Bittner-Eddy P."/>
            <person name="Boore J.L."/>
            <person name="Chibucos M.C."/>
            <person name="Coates M."/>
            <person name="Dehal P."/>
            <person name="Delehaunty K."/>
            <person name="Dong S."/>
            <person name="Downton P."/>
            <person name="Dumas B."/>
            <person name="Fabro G."/>
            <person name="Fronick C."/>
            <person name="Fuerstenberg S.I."/>
            <person name="Fulton L."/>
            <person name="Gaulin E."/>
            <person name="Govers F."/>
            <person name="Hughes L."/>
            <person name="Humphray S."/>
            <person name="Jiang R.H."/>
            <person name="Judelson H."/>
            <person name="Kamoun S."/>
            <person name="Kyung K."/>
            <person name="Meijer H."/>
            <person name="Minx P."/>
            <person name="Morris P."/>
            <person name="Nelson J."/>
            <person name="Phuntumart V."/>
            <person name="Qutob D."/>
            <person name="Rehmany A."/>
            <person name="Rougon-Cardoso A."/>
            <person name="Ryden P."/>
            <person name="Torto-Alalibo T."/>
            <person name="Studholme D."/>
            <person name="Wang Y."/>
            <person name="Win J."/>
            <person name="Wood J."/>
            <person name="Clifton S.W."/>
            <person name="Rogers J."/>
            <person name="Van den Ackerveken G."/>
            <person name="Jones J.D."/>
            <person name="McDowell J.M."/>
            <person name="Beynon J."/>
            <person name="Tyler B.M."/>
        </authorList>
    </citation>
    <scope>NUCLEOTIDE SEQUENCE [LARGE SCALE GENOMIC DNA]</scope>
    <source>
        <strain evidence="8">Emoy2</strain>
    </source>
</reference>
<feature type="domain" description="ATP-grasp" evidence="6">
    <location>
        <begin position="301"/>
        <end position="513"/>
    </location>
</feature>
<evidence type="ECO:0000256" key="1">
    <source>
        <dbReference type="ARBA" id="ARBA00022598"/>
    </source>
</evidence>
<evidence type="ECO:0000256" key="4">
    <source>
        <dbReference type="PROSITE-ProRule" id="PRU00409"/>
    </source>
</evidence>